<dbReference type="Gene3D" id="3.40.1400.10">
    <property type="entry name" value="Sugar-phosphate isomerase, RpiB/LacA/LacB"/>
    <property type="match status" value="1"/>
</dbReference>
<evidence type="ECO:0000256" key="3">
    <source>
        <dbReference type="PIRSR" id="PIRSR005384-1"/>
    </source>
</evidence>
<keyword evidence="2 4" id="KW-0413">Isomerase</keyword>
<comment type="similarity">
    <text evidence="1">Belongs to the LacAB/RpiB family.</text>
</comment>
<dbReference type="GO" id="GO:0016861">
    <property type="term" value="F:intramolecular oxidoreductase activity, interconverting aldoses and ketoses"/>
    <property type="evidence" value="ECO:0007669"/>
    <property type="project" value="UniProtKB-ARBA"/>
</dbReference>
<dbReference type="Proteomes" id="UP000231267">
    <property type="component" value="Unassembled WGS sequence"/>
</dbReference>
<organism evidence="4 5">
    <name type="scientific">Candidatus Taenaricola geysiri</name>
    <dbReference type="NCBI Taxonomy" id="1974752"/>
    <lineage>
        <taxon>Bacteria</taxon>
        <taxon>Pseudomonadati</taxon>
        <taxon>Candidatus Omnitrophota</taxon>
        <taxon>Candidatus Taenaricola</taxon>
    </lineage>
</organism>
<dbReference type="Pfam" id="PF02502">
    <property type="entry name" value="LacAB_rpiB"/>
    <property type="match status" value="1"/>
</dbReference>
<feature type="active site" description="Proton donor" evidence="3">
    <location>
        <position position="101"/>
    </location>
</feature>
<proteinExistence type="inferred from homology"/>
<dbReference type="NCBIfam" id="TIGR00689">
    <property type="entry name" value="rpiB_lacA_lacB"/>
    <property type="match status" value="1"/>
</dbReference>
<reference evidence="4 5" key="1">
    <citation type="submission" date="2017-09" db="EMBL/GenBank/DDBJ databases">
        <title>Depth-based differentiation of microbial function through sediment-hosted aquifers and enrichment of novel symbionts in the deep terrestrial subsurface.</title>
        <authorList>
            <person name="Probst A.J."/>
            <person name="Ladd B."/>
            <person name="Jarett J.K."/>
            <person name="Geller-Mcgrath D.E."/>
            <person name="Sieber C.M."/>
            <person name="Emerson J.B."/>
            <person name="Anantharaman K."/>
            <person name="Thomas B.C."/>
            <person name="Malmstrom R."/>
            <person name="Stieglmeier M."/>
            <person name="Klingl A."/>
            <person name="Woyke T."/>
            <person name="Ryan C.M."/>
            <person name="Banfield J.F."/>
        </authorList>
    </citation>
    <scope>NUCLEOTIDE SEQUENCE [LARGE SCALE GENOMIC DNA]</scope>
    <source>
        <strain evidence="4">CG12_big_fil_rev_8_21_14_0_65_43_15</strain>
    </source>
</reference>
<evidence type="ECO:0000256" key="2">
    <source>
        <dbReference type="ARBA" id="ARBA00023235"/>
    </source>
</evidence>
<dbReference type="PIRSF" id="PIRSF005384">
    <property type="entry name" value="RpiB_LacA_B"/>
    <property type="match status" value="1"/>
</dbReference>
<dbReference type="InterPro" id="IPR003500">
    <property type="entry name" value="RpiB_LacA_LacB"/>
</dbReference>
<protein>
    <submittedName>
        <fullName evidence="4">Ribose 5-phosphate isomerase B</fullName>
    </submittedName>
</protein>
<dbReference type="PANTHER" id="PTHR30345:SF0">
    <property type="entry name" value="DNA DAMAGE-REPAIR_TOLERATION PROTEIN DRT102"/>
    <property type="match status" value="1"/>
</dbReference>
<feature type="active site" description="Proton acceptor" evidence="3">
    <location>
        <position position="68"/>
    </location>
</feature>
<gene>
    <name evidence="4" type="primary">rpiB</name>
    <name evidence="4" type="ORF">COW11_02660</name>
</gene>
<evidence type="ECO:0000313" key="4">
    <source>
        <dbReference type="EMBL" id="PIW66555.1"/>
    </source>
</evidence>
<dbReference type="PANTHER" id="PTHR30345">
    <property type="entry name" value="RIBOSE-5-PHOSPHATE ISOMERASE B"/>
    <property type="match status" value="1"/>
</dbReference>
<dbReference type="GO" id="GO:0005975">
    <property type="term" value="P:carbohydrate metabolic process"/>
    <property type="evidence" value="ECO:0007669"/>
    <property type="project" value="InterPro"/>
</dbReference>
<accession>A0A2J0LFB9</accession>
<sequence length="147" mass="16146">MKKLKIAIGADHGGFLLKQKLVKFLESKSHTVADMGTHTDESCDYPIFAERVARPVAAAEFDSGILICKSGIGMSMAANKIKGIRAALCRDAKDAKTSRQHNDANVLCLSANRISFSAAKNILNVWLNTEFEAGRHKRRADLMERLS</sequence>
<name>A0A2J0LFB9_9BACT</name>
<dbReference type="InterPro" id="IPR036569">
    <property type="entry name" value="RpiB_LacA_LacB_sf"/>
</dbReference>
<dbReference type="NCBIfam" id="NF004051">
    <property type="entry name" value="PRK05571.1"/>
    <property type="match status" value="1"/>
</dbReference>
<dbReference type="EMBL" id="PFGP01000057">
    <property type="protein sequence ID" value="PIW66555.1"/>
    <property type="molecule type" value="Genomic_DNA"/>
</dbReference>
<comment type="caution">
    <text evidence="4">The sequence shown here is derived from an EMBL/GenBank/DDBJ whole genome shotgun (WGS) entry which is preliminary data.</text>
</comment>
<dbReference type="SUPFAM" id="SSF89623">
    <property type="entry name" value="Ribose/Galactose isomerase RpiB/AlsB"/>
    <property type="match status" value="1"/>
</dbReference>
<dbReference type="InterPro" id="IPR004785">
    <property type="entry name" value="RpiB"/>
</dbReference>
<evidence type="ECO:0000256" key="1">
    <source>
        <dbReference type="ARBA" id="ARBA00008754"/>
    </source>
</evidence>
<dbReference type="NCBIfam" id="TIGR01120">
    <property type="entry name" value="rpiB"/>
    <property type="match status" value="1"/>
</dbReference>
<evidence type="ECO:0000313" key="5">
    <source>
        <dbReference type="Proteomes" id="UP000231267"/>
    </source>
</evidence>
<dbReference type="AlphaFoldDB" id="A0A2J0LFB9"/>